<dbReference type="InterPro" id="IPR036397">
    <property type="entry name" value="RNaseH_sf"/>
</dbReference>
<dbReference type="EMBL" id="KL367539">
    <property type="protein sequence ID" value="KFD65386.1"/>
    <property type="molecule type" value="Genomic_DNA"/>
</dbReference>
<gene>
    <name evidence="2" type="ORF">M514_22426</name>
</gene>
<dbReference type="PANTHER" id="PTHR46060">
    <property type="entry name" value="MARINER MOS1 TRANSPOSASE-LIKE PROTEIN"/>
    <property type="match status" value="1"/>
</dbReference>
<dbReference type="Gene3D" id="3.30.420.10">
    <property type="entry name" value="Ribonuclease H-like superfamily/Ribonuclease H"/>
    <property type="match status" value="1"/>
</dbReference>
<evidence type="ECO:0008006" key="3">
    <source>
        <dbReference type="Google" id="ProtNLM"/>
    </source>
</evidence>
<sequence length="81" mass="9304">MARERPGKLHLGVLFHLSITPAHSSRTVWTVVREFRWEVIPQPPYSPDVAPSDFFLFPKLKEHLKGTLFESMDDAKRAVST</sequence>
<dbReference type="InterPro" id="IPR052709">
    <property type="entry name" value="Transposase-MT_Hybrid"/>
</dbReference>
<protein>
    <recommendedName>
        <fullName evidence="3">Tc1-like transposase DDE domain-containing protein</fullName>
    </recommendedName>
</protein>
<feature type="signal peptide" evidence="1">
    <location>
        <begin position="1"/>
        <end position="24"/>
    </location>
</feature>
<name>A0A085N7E0_9BILA</name>
<dbReference type="GO" id="GO:0003676">
    <property type="term" value="F:nucleic acid binding"/>
    <property type="evidence" value="ECO:0007669"/>
    <property type="project" value="InterPro"/>
</dbReference>
<reference evidence="2" key="1">
    <citation type="journal article" date="2014" name="Nat. Genet.">
        <title>Genome and transcriptome of the porcine whipworm Trichuris suis.</title>
        <authorList>
            <person name="Jex A.R."/>
            <person name="Nejsum P."/>
            <person name="Schwarz E.M."/>
            <person name="Hu L."/>
            <person name="Young N.D."/>
            <person name="Hall R.S."/>
            <person name="Korhonen P.K."/>
            <person name="Liao S."/>
            <person name="Thamsborg S."/>
            <person name="Xia J."/>
            <person name="Xu P."/>
            <person name="Wang S."/>
            <person name="Scheerlinck J.P."/>
            <person name="Hofmann A."/>
            <person name="Sternberg P.W."/>
            <person name="Wang J."/>
            <person name="Gasser R.B."/>
        </authorList>
    </citation>
    <scope>NUCLEOTIDE SEQUENCE [LARGE SCALE GENOMIC DNA]</scope>
    <source>
        <strain evidence="2">DCEP-RM93F</strain>
    </source>
</reference>
<evidence type="ECO:0000313" key="2">
    <source>
        <dbReference type="EMBL" id="KFD65386.1"/>
    </source>
</evidence>
<proteinExistence type="predicted"/>
<feature type="chain" id="PRO_5001795769" description="Tc1-like transposase DDE domain-containing protein" evidence="1">
    <location>
        <begin position="25"/>
        <end position="81"/>
    </location>
</feature>
<keyword evidence="1" id="KW-0732">Signal</keyword>
<dbReference type="Proteomes" id="UP000030758">
    <property type="component" value="Unassembled WGS sequence"/>
</dbReference>
<accession>A0A085N7E0</accession>
<evidence type="ECO:0000256" key="1">
    <source>
        <dbReference type="SAM" id="SignalP"/>
    </source>
</evidence>
<organism evidence="2">
    <name type="scientific">Trichuris suis</name>
    <name type="common">pig whipworm</name>
    <dbReference type="NCBI Taxonomy" id="68888"/>
    <lineage>
        <taxon>Eukaryota</taxon>
        <taxon>Metazoa</taxon>
        <taxon>Ecdysozoa</taxon>
        <taxon>Nematoda</taxon>
        <taxon>Enoplea</taxon>
        <taxon>Dorylaimia</taxon>
        <taxon>Trichinellida</taxon>
        <taxon>Trichuridae</taxon>
        <taxon>Trichuris</taxon>
    </lineage>
</organism>
<dbReference type="AlphaFoldDB" id="A0A085N7E0"/>
<dbReference type="PANTHER" id="PTHR46060:SF1">
    <property type="entry name" value="MARINER MOS1 TRANSPOSASE-LIKE PROTEIN"/>
    <property type="match status" value="1"/>
</dbReference>